<dbReference type="STRING" id="4533.J3LKM7"/>
<dbReference type="Pfam" id="PF11955">
    <property type="entry name" value="PORR"/>
    <property type="match status" value="1"/>
</dbReference>
<dbReference type="PANTHER" id="PTHR31476:SF8">
    <property type="entry name" value="EXPRESSED PROTEIN"/>
    <property type="match status" value="1"/>
</dbReference>
<proteinExistence type="predicted"/>
<evidence type="ECO:0000259" key="2">
    <source>
        <dbReference type="Pfam" id="PF11955"/>
    </source>
</evidence>
<protein>
    <recommendedName>
        <fullName evidence="2">PORR domain-containing protein</fullName>
    </recommendedName>
</protein>
<dbReference type="EnsemblPlants" id="OB03G16030.1">
    <property type="protein sequence ID" value="OB03G16030.1"/>
    <property type="gene ID" value="OB03G16030"/>
</dbReference>
<feature type="domain" description="PORR" evidence="2">
    <location>
        <begin position="124"/>
        <end position="198"/>
    </location>
</feature>
<dbReference type="GO" id="GO:0003723">
    <property type="term" value="F:RNA binding"/>
    <property type="evidence" value="ECO:0007669"/>
    <property type="project" value="InterPro"/>
</dbReference>
<organism evidence="3">
    <name type="scientific">Oryza brachyantha</name>
    <name type="common">malo sina</name>
    <dbReference type="NCBI Taxonomy" id="4533"/>
    <lineage>
        <taxon>Eukaryota</taxon>
        <taxon>Viridiplantae</taxon>
        <taxon>Streptophyta</taxon>
        <taxon>Embryophyta</taxon>
        <taxon>Tracheophyta</taxon>
        <taxon>Spermatophyta</taxon>
        <taxon>Magnoliopsida</taxon>
        <taxon>Liliopsida</taxon>
        <taxon>Poales</taxon>
        <taxon>Poaceae</taxon>
        <taxon>BOP clade</taxon>
        <taxon>Oryzoideae</taxon>
        <taxon>Oryzeae</taxon>
        <taxon>Oryzinae</taxon>
        <taxon>Oryza</taxon>
    </lineage>
</organism>
<evidence type="ECO:0000256" key="1">
    <source>
        <dbReference type="SAM" id="MobiDB-lite"/>
    </source>
</evidence>
<dbReference type="Gramene" id="OB03G16030.1">
    <property type="protein sequence ID" value="OB03G16030.1"/>
    <property type="gene ID" value="OB03G16030"/>
</dbReference>
<reference evidence="3" key="1">
    <citation type="journal article" date="2013" name="Nat. Commun.">
        <title>Whole-genome sequencing of Oryza brachyantha reveals mechanisms underlying Oryza genome evolution.</title>
        <authorList>
            <person name="Chen J."/>
            <person name="Huang Q."/>
            <person name="Gao D."/>
            <person name="Wang J."/>
            <person name="Lang Y."/>
            <person name="Liu T."/>
            <person name="Li B."/>
            <person name="Bai Z."/>
            <person name="Luis Goicoechea J."/>
            <person name="Liang C."/>
            <person name="Chen C."/>
            <person name="Zhang W."/>
            <person name="Sun S."/>
            <person name="Liao Y."/>
            <person name="Zhang X."/>
            <person name="Yang L."/>
            <person name="Song C."/>
            <person name="Wang M."/>
            <person name="Shi J."/>
            <person name="Liu G."/>
            <person name="Liu J."/>
            <person name="Zhou H."/>
            <person name="Zhou W."/>
            <person name="Yu Q."/>
            <person name="An N."/>
            <person name="Chen Y."/>
            <person name="Cai Q."/>
            <person name="Wang B."/>
            <person name="Liu B."/>
            <person name="Min J."/>
            <person name="Huang Y."/>
            <person name="Wu H."/>
            <person name="Li Z."/>
            <person name="Zhang Y."/>
            <person name="Yin Y."/>
            <person name="Song W."/>
            <person name="Jiang J."/>
            <person name="Jackson S.A."/>
            <person name="Wing R.A."/>
            <person name="Wang J."/>
            <person name="Chen M."/>
        </authorList>
    </citation>
    <scope>NUCLEOTIDE SEQUENCE [LARGE SCALE GENOMIC DNA]</scope>
    <source>
        <strain evidence="3">cv. IRGC 101232</strain>
    </source>
</reference>
<dbReference type="Proteomes" id="UP000006038">
    <property type="component" value="Chromosome 3"/>
</dbReference>
<dbReference type="PANTHER" id="PTHR31476">
    <property type="entry name" value="PROTEIN WHAT'S THIS FACTOR 1 HOMOLOG, CHLOROPLASTIC"/>
    <property type="match status" value="1"/>
</dbReference>
<name>J3LKM7_ORYBR</name>
<dbReference type="HOGENOM" id="CLU_1322697_0_0_1"/>
<sequence length="208" mass="23135">MPASTARHLPPPSDPPLYGGSPSPVAAVAEPKLELPPRTRKRSAVAVELARGGAYWRPPPLAVSPPTRRQKHGLASECSAFSSGCLRISIAPVEVSYAMRGTCLWDCLTELLRGGGQGRFCCFMRLLLMSVELRLAIDKIAHFSCDMGLPRDFQTRWVHMLPEQFRVVRLEPWRTAIAWSLSLDSWNPNCEVTELGEKDGIIDRRCHC</sequence>
<dbReference type="InterPro" id="IPR045040">
    <property type="entry name" value="PORR_fam"/>
</dbReference>
<dbReference type="AlphaFoldDB" id="J3LKM7"/>
<reference evidence="3" key="2">
    <citation type="submission" date="2013-04" db="UniProtKB">
        <authorList>
            <consortium name="EnsemblPlants"/>
        </authorList>
    </citation>
    <scope>IDENTIFICATION</scope>
</reference>
<accession>J3LKM7</accession>
<dbReference type="InterPro" id="IPR021099">
    <property type="entry name" value="PORR_domain"/>
</dbReference>
<feature type="region of interest" description="Disordered" evidence="1">
    <location>
        <begin position="1"/>
        <end position="23"/>
    </location>
</feature>
<evidence type="ECO:0000313" key="3">
    <source>
        <dbReference type="EnsemblPlants" id="OB03G16030.1"/>
    </source>
</evidence>
<keyword evidence="4" id="KW-1185">Reference proteome</keyword>
<evidence type="ECO:0000313" key="4">
    <source>
        <dbReference type="Proteomes" id="UP000006038"/>
    </source>
</evidence>